<organism evidence="1 2">
    <name type="scientific">Corynebacterium haemomassiliense</name>
    <dbReference type="NCBI Taxonomy" id="2754726"/>
    <lineage>
        <taxon>Bacteria</taxon>
        <taxon>Bacillati</taxon>
        <taxon>Actinomycetota</taxon>
        <taxon>Actinomycetes</taxon>
        <taxon>Mycobacteriales</taxon>
        <taxon>Corynebacteriaceae</taxon>
        <taxon>Corynebacterium</taxon>
    </lineage>
</organism>
<reference evidence="1 2" key="1">
    <citation type="submission" date="2020-07" db="EMBL/GenBank/DDBJ databases">
        <title>Draft genome and description of Corynebacterium haemomassiliense strain Marseile-Q3615 sp. nov.</title>
        <authorList>
            <person name="Boxberger M."/>
            <person name="La Scola B."/>
        </authorList>
    </citation>
    <scope>NUCLEOTIDE SEQUENCE [LARGE SCALE GENOMIC DNA]</scope>
    <source>
        <strain evidence="1 2">Marseille-Q3615</strain>
    </source>
</reference>
<comment type="caution">
    <text evidence="1">The sequence shown here is derived from an EMBL/GenBank/DDBJ whole genome shotgun (WGS) entry which is preliminary data.</text>
</comment>
<dbReference type="Proteomes" id="UP000523682">
    <property type="component" value="Unassembled WGS sequence"/>
</dbReference>
<name>A0A7W2EAA4_9CORY</name>
<protein>
    <submittedName>
        <fullName evidence="1">Uncharacterized protein</fullName>
    </submittedName>
</protein>
<evidence type="ECO:0000313" key="2">
    <source>
        <dbReference type="Proteomes" id="UP000523682"/>
    </source>
</evidence>
<dbReference type="RefSeq" id="WP_181888706.1">
    <property type="nucleotide sequence ID" value="NZ_JACDTZ010000001.1"/>
</dbReference>
<proteinExistence type="predicted"/>
<dbReference type="AlphaFoldDB" id="A0A7W2EAA4"/>
<evidence type="ECO:0000313" key="1">
    <source>
        <dbReference type="EMBL" id="MBA5244035.1"/>
    </source>
</evidence>
<keyword evidence="2" id="KW-1185">Reference proteome</keyword>
<gene>
    <name evidence="1" type="ORF">H0193_04260</name>
</gene>
<accession>A0A7W2EAA4</accession>
<dbReference type="EMBL" id="JACDTZ010000001">
    <property type="protein sequence ID" value="MBA5244035.1"/>
    <property type="molecule type" value="Genomic_DNA"/>
</dbReference>
<sequence>MQLLQPAPVSATAVTLRLARLDTAETRACIAAGFGASTAFISLSPGLVCVFDSPTATGLTHQEVGAAGVSAHQLWNAAAEQLVSRAQREHGVEFLVRCPSAALDFETLPRGFEVDGHGSPAAWWLAHPQPFTLLHRHFEAVLRPETGLVYATRDGRELFVFDAHAEDVARCLPGADVLSYSVGFPLLYGGQSR</sequence>